<keyword evidence="2" id="KW-0472">Membrane</keyword>
<dbReference type="InterPro" id="IPR010131">
    <property type="entry name" value="MdtP/NodT-like"/>
</dbReference>
<comment type="similarity">
    <text evidence="1 2">Belongs to the outer membrane factor (OMF) (TC 1.B.17) family.</text>
</comment>
<proteinExistence type="inferred from homology"/>
<evidence type="ECO:0000313" key="3">
    <source>
        <dbReference type="EMBL" id="MFC5463114.1"/>
    </source>
</evidence>
<dbReference type="PROSITE" id="PS51257">
    <property type="entry name" value="PROKAR_LIPOPROTEIN"/>
    <property type="match status" value="1"/>
</dbReference>
<dbReference type="Proteomes" id="UP001596050">
    <property type="component" value="Unassembled WGS sequence"/>
</dbReference>
<keyword evidence="4" id="KW-1185">Reference proteome</keyword>
<keyword evidence="2" id="KW-0812">Transmembrane</keyword>
<dbReference type="Gene3D" id="1.20.1600.10">
    <property type="entry name" value="Outer membrane efflux proteins (OEP)"/>
    <property type="match status" value="1"/>
</dbReference>
<gene>
    <name evidence="3" type="ORF">ACFPN5_25185</name>
</gene>
<protein>
    <submittedName>
        <fullName evidence="3">Efflux transporter outer membrane subunit</fullName>
    </submittedName>
</protein>
<keyword evidence="2" id="KW-0449">Lipoprotein</keyword>
<organism evidence="3 4">
    <name type="scientific">Massilia niabensis</name>
    <dbReference type="NCBI Taxonomy" id="544910"/>
    <lineage>
        <taxon>Bacteria</taxon>
        <taxon>Pseudomonadati</taxon>
        <taxon>Pseudomonadota</taxon>
        <taxon>Betaproteobacteria</taxon>
        <taxon>Burkholderiales</taxon>
        <taxon>Oxalobacteraceae</taxon>
        <taxon>Telluria group</taxon>
        <taxon>Massilia</taxon>
    </lineage>
</organism>
<dbReference type="PANTHER" id="PTHR30203">
    <property type="entry name" value="OUTER MEMBRANE CATION EFFLUX PROTEIN"/>
    <property type="match status" value="1"/>
</dbReference>
<name>A0ABW0LB85_9BURK</name>
<dbReference type="RefSeq" id="WP_379786594.1">
    <property type="nucleotide sequence ID" value="NZ_JBHSMU010000019.1"/>
</dbReference>
<keyword evidence="2" id="KW-1134">Transmembrane beta strand</keyword>
<evidence type="ECO:0000313" key="4">
    <source>
        <dbReference type="Proteomes" id="UP001596050"/>
    </source>
</evidence>
<comment type="caution">
    <text evidence="3">The sequence shown here is derived from an EMBL/GenBank/DDBJ whole genome shotgun (WGS) entry which is preliminary data.</text>
</comment>
<reference evidence="4" key="1">
    <citation type="journal article" date="2019" name="Int. J. Syst. Evol. Microbiol.">
        <title>The Global Catalogue of Microorganisms (GCM) 10K type strain sequencing project: providing services to taxonomists for standard genome sequencing and annotation.</title>
        <authorList>
            <consortium name="The Broad Institute Genomics Platform"/>
            <consortium name="The Broad Institute Genome Sequencing Center for Infectious Disease"/>
            <person name="Wu L."/>
            <person name="Ma J."/>
        </authorList>
    </citation>
    <scope>NUCLEOTIDE SEQUENCE [LARGE SCALE GENOMIC DNA]</scope>
    <source>
        <strain evidence="4">KACC 12649</strain>
    </source>
</reference>
<sequence length="476" mass="51273">MKTRLHSTGPFQRMAVAALVAGTLAACSPAQRPEPLLSQVTAPSGWRDGITGEQTIDAQWWHGFGDPALNTLVGAALSRNTDILEATTRVDEARALLQAAHAARQPAINAVLGAQAGHALGATGPTTTRAVQPELQASWEVDLWGRLRQQERVSTLQYQASQVERDGAMLGVAAATVQAYVGLLALDAQLAITRDTVKSREEALRLAKDQARLGYTSQLQLTQAQAEYQAVLGAIPQLELALRRQENGLRLLVGEMPGAVTRTGRLQQFRTPPFAVALPSELLGRRPDIVQAELLLAASNASLASRRAEFLPQVALKASLGSLFVNGLDYDPVSLWSIGGSVLAPIFSAGRITAQVDAATARRDRAAFAYRRTVLAAFGEVENALTAVSRLEEQMVHVRQRRDILARTLGFARDRYESGYAAYLEVLDAQRNLYQTELDEIALRQSQANNMVALYRALGGGWSASGFAAAPPGVIR</sequence>
<evidence type="ECO:0000256" key="1">
    <source>
        <dbReference type="ARBA" id="ARBA00007613"/>
    </source>
</evidence>
<dbReference type="SUPFAM" id="SSF56954">
    <property type="entry name" value="Outer membrane efflux proteins (OEP)"/>
    <property type="match status" value="1"/>
</dbReference>
<dbReference type="Gene3D" id="2.20.200.10">
    <property type="entry name" value="Outer membrane efflux proteins (OEP)"/>
    <property type="match status" value="1"/>
</dbReference>
<keyword evidence="2" id="KW-0564">Palmitate</keyword>
<comment type="subcellular location">
    <subcellularLocation>
        <location evidence="2">Cell membrane</location>
        <topology evidence="2">Lipid-anchor</topology>
    </subcellularLocation>
</comment>
<dbReference type="InterPro" id="IPR003423">
    <property type="entry name" value="OMP_efflux"/>
</dbReference>
<evidence type="ECO:0000256" key="2">
    <source>
        <dbReference type="RuleBase" id="RU362097"/>
    </source>
</evidence>
<dbReference type="EMBL" id="JBHSMU010000019">
    <property type="protein sequence ID" value="MFC5463114.1"/>
    <property type="molecule type" value="Genomic_DNA"/>
</dbReference>
<dbReference type="NCBIfam" id="TIGR01845">
    <property type="entry name" value="outer_NodT"/>
    <property type="match status" value="1"/>
</dbReference>
<dbReference type="Pfam" id="PF02321">
    <property type="entry name" value="OEP"/>
    <property type="match status" value="2"/>
</dbReference>
<accession>A0ABW0LB85</accession>